<comment type="cofactor">
    <cofactor evidence="6">
        <name>Zn(2+)</name>
        <dbReference type="ChEBI" id="CHEBI:29105"/>
    </cofactor>
    <text evidence="6">Binds 1 zinc ion per subunit.</text>
</comment>
<keyword evidence="5 6" id="KW-0482">Metalloprotease</keyword>
<accession>A0ABS1E6D2</accession>
<dbReference type="InterPro" id="IPR051156">
    <property type="entry name" value="Mito/Outer_Membr_Metalloprot"/>
</dbReference>
<dbReference type="Gene3D" id="3.30.2010.10">
    <property type="entry name" value="Metalloproteases ('zincins'), catalytic domain"/>
    <property type="match status" value="1"/>
</dbReference>
<keyword evidence="9" id="KW-1185">Reference proteome</keyword>
<dbReference type="EMBL" id="NRSH01000059">
    <property type="protein sequence ID" value="MBK1726682.1"/>
    <property type="molecule type" value="Genomic_DNA"/>
</dbReference>
<evidence type="ECO:0000256" key="4">
    <source>
        <dbReference type="ARBA" id="ARBA00022833"/>
    </source>
</evidence>
<evidence type="ECO:0000256" key="3">
    <source>
        <dbReference type="ARBA" id="ARBA00022801"/>
    </source>
</evidence>
<dbReference type="Pfam" id="PF01435">
    <property type="entry name" value="Peptidase_M48"/>
    <property type="match status" value="1"/>
</dbReference>
<keyword evidence="1 6" id="KW-0645">Protease</keyword>
<evidence type="ECO:0000256" key="6">
    <source>
        <dbReference type="RuleBase" id="RU003983"/>
    </source>
</evidence>
<dbReference type="InterPro" id="IPR011990">
    <property type="entry name" value="TPR-like_helical_dom_sf"/>
</dbReference>
<evidence type="ECO:0000259" key="7">
    <source>
        <dbReference type="Pfam" id="PF01435"/>
    </source>
</evidence>
<dbReference type="Proteomes" id="UP000738126">
    <property type="component" value="Unassembled WGS sequence"/>
</dbReference>
<evidence type="ECO:0000256" key="5">
    <source>
        <dbReference type="ARBA" id="ARBA00023049"/>
    </source>
</evidence>
<keyword evidence="3 6" id="KW-0378">Hydrolase</keyword>
<name>A0ABS1E6D2_9GAMM</name>
<evidence type="ECO:0000313" key="8">
    <source>
        <dbReference type="EMBL" id="MBK1726682.1"/>
    </source>
</evidence>
<protein>
    <recommendedName>
        <fullName evidence="7">Peptidase M48 domain-containing protein</fullName>
    </recommendedName>
</protein>
<sequence length="371" mass="40483">MPGGHIGVHTGLIRKTRSESELGGVIAHEIAHVSQRHIARQLGHSQRLNLQTAAALIAAVLLGSQDPQAGSAAAMAGMAAPIQQQLGYSRQHEREADRTGVRIMADAGLDPHGMPRFFERLAEASRYAERPPEYLSTHPLTQDRIVEARDLAERARPEDPFNSGHHAFVRARLEVLARQADSSSAVAALHDELRRAAGPTERAAATYGLALALSREARRHEQALALLGTLAPLHADRLYVLLGRGEILRRAGRPEPALAAYAEARSLYPGSSAAVYRHAETLLQLGRAEPARRLLSRAVRDGHDAPQLLRLLADAAHASGREAEGYIALARHYHALGERETARAQLDNAVRTAESAYQRDRAEALRERWTP</sequence>
<dbReference type="Gene3D" id="1.25.40.10">
    <property type="entry name" value="Tetratricopeptide repeat domain"/>
    <property type="match status" value="1"/>
</dbReference>
<proteinExistence type="inferred from homology"/>
<evidence type="ECO:0000256" key="2">
    <source>
        <dbReference type="ARBA" id="ARBA00022723"/>
    </source>
</evidence>
<comment type="caution">
    <text evidence="8">The sequence shown here is derived from an EMBL/GenBank/DDBJ whole genome shotgun (WGS) entry which is preliminary data.</text>
</comment>
<dbReference type="PANTHER" id="PTHR22726">
    <property type="entry name" value="METALLOENDOPEPTIDASE OMA1"/>
    <property type="match status" value="1"/>
</dbReference>
<evidence type="ECO:0000313" key="9">
    <source>
        <dbReference type="Proteomes" id="UP000738126"/>
    </source>
</evidence>
<organism evidence="8 9">
    <name type="scientific">Halorhodospira neutriphila</name>
    <dbReference type="NCBI Taxonomy" id="168379"/>
    <lineage>
        <taxon>Bacteria</taxon>
        <taxon>Pseudomonadati</taxon>
        <taxon>Pseudomonadota</taxon>
        <taxon>Gammaproteobacteria</taxon>
        <taxon>Chromatiales</taxon>
        <taxon>Ectothiorhodospiraceae</taxon>
        <taxon>Halorhodospira</taxon>
    </lineage>
</organism>
<dbReference type="SUPFAM" id="SSF48452">
    <property type="entry name" value="TPR-like"/>
    <property type="match status" value="1"/>
</dbReference>
<reference evidence="8 9" key="1">
    <citation type="journal article" date="2020" name="Microorganisms">
        <title>Osmotic Adaptation and Compatible Solute Biosynthesis of Phototrophic Bacteria as Revealed from Genome Analyses.</title>
        <authorList>
            <person name="Imhoff J.F."/>
            <person name="Rahn T."/>
            <person name="Kunzel S."/>
            <person name="Keller A."/>
            <person name="Neulinger S.C."/>
        </authorList>
    </citation>
    <scope>NUCLEOTIDE SEQUENCE [LARGE SCALE GENOMIC DNA]</scope>
    <source>
        <strain evidence="8 9">DSM 15116</strain>
    </source>
</reference>
<dbReference type="InterPro" id="IPR001915">
    <property type="entry name" value="Peptidase_M48"/>
</dbReference>
<gene>
    <name evidence="8" type="ORF">CKO13_06510</name>
</gene>
<keyword evidence="2" id="KW-0479">Metal-binding</keyword>
<comment type="similarity">
    <text evidence="6">Belongs to the peptidase M48 family.</text>
</comment>
<feature type="domain" description="Peptidase M48" evidence="7">
    <location>
        <begin position="2"/>
        <end position="150"/>
    </location>
</feature>
<dbReference type="PANTHER" id="PTHR22726:SF1">
    <property type="entry name" value="METALLOENDOPEPTIDASE OMA1, MITOCHONDRIAL"/>
    <property type="match status" value="1"/>
</dbReference>
<dbReference type="Pfam" id="PF14559">
    <property type="entry name" value="TPR_19"/>
    <property type="match status" value="1"/>
</dbReference>
<keyword evidence="4 6" id="KW-0862">Zinc</keyword>
<evidence type="ECO:0000256" key="1">
    <source>
        <dbReference type="ARBA" id="ARBA00022670"/>
    </source>
</evidence>